<protein>
    <submittedName>
        <fullName evidence="1">Cysteine dioxygenase type I</fullName>
        <ecNumber evidence="1">1.13.11.20</ecNumber>
    </submittedName>
</protein>
<dbReference type="AlphaFoldDB" id="A0A1W1BL05"/>
<accession>A0A1W1BL05</accession>
<dbReference type="EC" id="1.13.11.20" evidence="1"/>
<keyword evidence="1" id="KW-0223">Dioxygenase</keyword>
<proteinExistence type="predicted"/>
<reference evidence="1" key="1">
    <citation type="submission" date="2016-10" db="EMBL/GenBank/DDBJ databases">
        <authorList>
            <person name="de Groot N.N."/>
        </authorList>
    </citation>
    <scope>NUCLEOTIDE SEQUENCE</scope>
</reference>
<dbReference type="InterPro" id="IPR011051">
    <property type="entry name" value="RmlC_Cupin_sf"/>
</dbReference>
<sequence length="166" mass="18975">MSLKIEHFENLQYESIVSKINDLLVIGSYEKAINEFESIKDKLDLDSLPIVKNGYSRTIISIKDNYWMSLLRWDSNITTAIHGHPDLAFVCVLAGSIKNIAYQNNPLKEVDSKDYQVGEFFYAKGPKGKFDNAIHQLVIKKPSLTLHFYSDDARKGILFSEDELID</sequence>
<gene>
    <name evidence="1" type="ORF">MNB_SUP05-5-238</name>
</gene>
<name>A0A1W1BL05_9ZZZZ</name>
<dbReference type="Gene3D" id="2.60.120.10">
    <property type="entry name" value="Jelly Rolls"/>
    <property type="match status" value="1"/>
</dbReference>
<evidence type="ECO:0000313" key="1">
    <source>
        <dbReference type="EMBL" id="SFV54234.1"/>
    </source>
</evidence>
<dbReference type="EMBL" id="FPHJ01000013">
    <property type="protein sequence ID" value="SFV54234.1"/>
    <property type="molecule type" value="Genomic_DNA"/>
</dbReference>
<organism evidence="1">
    <name type="scientific">hydrothermal vent metagenome</name>
    <dbReference type="NCBI Taxonomy" id="652676"/>
    <lineage>
        <taxon>unclassified sequences</taxon>
        <taxon>metagenomes</taxon>
        <taxon>ecological metagenomes</taxon>
    </lineage>
</organism>
<keyword evidence="1" id="KW-0560">Oxidoreductase</keyword>
<dbReference type="SUPFAM" id="SSF51182">
    <property type="entry name" value="RmlC-like cupins"/>
    <property type="match status" value="1"/>
</dbReference>
<dbReference type="InterPro" id="IPR014710">
    <property type="entry name" value="RmlC-like_jellyroll"/>
</dbReference>
<dbReference type="GO" id="GO:0017172">
    <property type="term" value="F:cysteine dioxygenase activity"/>
    <property type="evidence" value="ECO:0007669"/>
    <property type="project" value="UniProtKB-EC"/>
</dbReference>